<keyword evidence="1" id="KW-0472">Membrane</keyword>
<proteinExistence type="predicted"/>
<keyword evidence="1" id="KW-0812">Transmembrane</keyword>
<evidence type="ECO:0000256" key="1">
    <source>
        <dbReference type="SAM" id="Phobius"/>
    </source>
</evidence>
<gene>
    <name evidence="2" type="ORF">ACK2TP_03805</name>
</gene>
<evidence type="ECO:0000313" key="3">
    <source>
        <dbReference type="Proteomes" id="UP001634747"/>
    </source>
</evidence>
<dbReference type="RefSeq" id="WP_263413575.1">
    <property type="nucleotide sequence ID" value="NZ_BAABBH010000001.1"/>
</dbReference>
<name>A0ABW9KGK5_9BACT</name>
<feature type="transmembrane region" description="Helical" evidence="1">
    <location>
        <begin position="16"/>
        <end position="35"/>
    </location>
</feature>
<keyword evidence="3" id="KW-1185">Reference proteome</keyword>
<protein>
    <submittedName>
        <fullName evidence="2">Uncharacterized protein</fullName>
    </submittedName>
</protein>
<dbReference type="EMBL" id="JBJYXY010000001">
    <property type="protein sequence ID" value="MFN2974877.1"/>
    <property type="molecule type" value="Genomic_DNA"/>
</dbReference>
<accession>A0ABW9KGK5</accession>
<keyword evidence="1" id="KW-1133">Transmembrane helix</keyword>
<organism evidence="2 3">
    <name type="scientific">Terriglobus aquaticus</name>
    <dbReference type="NCBI Taxonomy" id="940139"/>
    <lineage>
        <taxon>Bacteria</taxon>
        <taxon>Pseudomonadati</taxon>
        <taxon>Acidobacteriota</taxon>
        <taxon>Terriglobia</taxon>
        <taxon>Terriglobales</taxon>
        <taxon>Acidobacteriaceae</taxon>
        <taxon>Terriglobus</taxon>
    </lineage>
</organism>
<dbReference type="Proteomes" id="UP001634747">
    <property type="component" value="Unassembled WGS sequence"/>
</dbReference>
<reference evidence="2 3" key="1">
    <citation type="submission" date="2024-12" db="EMBL/GenBank/DDBJ databases">
        <authorList>
            <person name="Lee Y."/>
        </authorList>
    </citation>
    <scope>NUCLEOTIDE SEQUENCE [LARGE SCALE GENOMIC DNA]</scope>
    <source>
        <strain evidence="2 3">03SUJ4</strain>
    </source>
</reference>
<evidence type="ECO:0000313" key="2">
    <source>
        <dbReference type="EMBL" id="MFN2974877.1"/>
    </source>
</evidence>
<comment type="caution">
    <text evidence="2">The sequence shown here is derived from an EMBL/GenBank/DDBJ whole genome shotgun (WGS) entry which is preliminary data.</text>
</comment>
<sequence length="171" mass="19182">MKWSDLPQRWKPWLDLLQSVGTIVALVAGAYWFYLQRSTVPQIRLEQIVTQRPLAGADDRTLITVEVRTTNVGKVKVDLTGGTMDIHQLNPTGRRDPFTMVQLGDLTLEPGETDQSLFQTFVFVNSVKTIQVHSAYKVPASKEMYWNLYSPVDLGEKAAGKETASTTVAQR</sequence>